<organism evidence="15 17">
    <name type="scientific">Trichuris trichiura</name>
    <name type="common">Whipworm</name>
    <name type="synonym">Trichocephalus trichiurus</name>
    <dbReference type="NCBI Taxonomy" id="36087"/>
    <lineage>
        <taxon>Eukaryota</taxon>
        <taxon>Metazoa</taxon>
        <taxon>Ecdysozoa</taxon>
        <taxon>Nematoda</taxon>
        <taxon>Enoplea</taxon>
        <taxon>Dorylaimia</taxon>
        <taxon>Trichinellida</taxon>
        <taxon>Trichuridae</taxon>
        <taxon>Trichuris</taxon>
    </lineage>
</organism>
<evidence type="ECO:0000313" key="15">
    <source>
        <dbReference type="EMBL" id="CDW56628.1"/>
    </source>
</evidence>
<evidence type="ECO:0000256" key="4">
    <source>
        <dbReference type="ARBA" id="ARBA00022728"/>
    </source>
</evidence>
<reference evidence="15" key="1">
    <citation type="submission" date="2014-01" db="EMBL/GenBank/DDBJ databases">
        <authorList>
            <person name="Aslett M."/>
        </authorList>
    </citation>
    <scope>NUCLEOTIDE SEQUENCE</scope>
</reference>
<evidence type="ECO:0000256" key="1">
    <source>
        <dbReference type="ARBA" id="ARBA00004123"/>
    </source>
</evidence>
<keyword evidence="4 13" id="KW-0747">Spliceosome</keyword>
<evidence type="ECO:0000256" key="5">
    <source>
        <dbReference type="ARBA" id="ARBA00022884"/>
    </source>
</evidence>
<dbReference type="PANTHER" id="PTHR20971:SF0">
    <property type="entry name" value="U6 SNRNA-ASSOCIATED SM-LIKE PROTEIN LSM5"/>
    <property type="match status" value="1"/>
</dbReference>
<dbReference type="EMBL" id="HG806061">
    <property type="protein sequence ID" value="CDW56628.1"/>
    <property type="molecule type" value="Genomic_DNA"/>
</dbReference>
<dbReference type="FunFam" id="2.30.30.100:FF:000003">
    <property type="entry name" value="U6 snRNA-associated Sm-like protein LSm5"/>
    <property type="match status" value="1"/>
</dbReference>
<keyword evidence="8 13" id="KW-0539">Nucleus</keyword>
<reference evidence="15" key="2">
    <citation type="submission" date="2014-03" db="EMBL/GenBank/DDBJ databases">
        <title>The whipworm genome and dual-species transcriptomics of an intimate host-pathogen interaction.</title>
        <authorList>
            <person name="Foth B.J."/>
            <person name="Tsai I.J."/>
            <person name="Reid A.J."/>
            <person name="Bancroft A.J."/>
            <person name="Nichol S."/>
            <person name="Tracey A."/>
            <person name="Holroyd N."/>
            <person name="Cotton J.A."/>
            <person name="Stanley E.J."/>
            <person name="Zarowiecki M."/>
            <person name="Liu J.Z."/>
            <person name="Huckvale T."/>
            <person name="Cooper P.J."/>
            <person name="Grencis R.K."/>
            <person name="Berriman M."/>
        </authorList>
    </citation>
    <scope>NUCLEOTIDE SEQUENCE [LARGE SCALE GENOMIC DNA]</scope>
</reference>
<evidence type="ECO:0000256" key="7">
    <source>
        <dbReference type="ARBA" id="ARBA00023187"/>
    </source>
</evidence>
<keyword evidence="7 13" id="KW-0508">mRNA splicing</keyword>
<dbReference type="GO" id="GO:0005681">
    <property type="term" value="C:spliceosomal complex"/>
    <property type="evidence" value="ECO:0007669"/>
    <property type="project" value="UniProtKB-KW"/>
</dbReference>
<proteinExistence type="inferred from homology"/>
<dbReference type="SUPFAM" id="SSF50182">
    <property type="entry name" value="Sm-like ribonucleoproteins"/>
    <property type="match status" value="1"/>
</dbReference>
<dbReference type="InterPro" id="IPR033871">
    <property type="entry name" value="LSm5"/>
</dbReference>
<evidence type="ECO:0000256" key="10">
    <source>
        <dbReference type="ARBA" id="ARBA00056431"/>
    </source>
</evidence>
<keyword evidence="5 13" id="KW-0694">RNA-binding</keyword>
<name>A0A077ZAI7_TRITR</name>
<dbReference type="GO" id="GO:0005688">
    <property type="term" value="C:U6 snRNP"/>
    <property type="evidence" value="ECO:0007669"/>
    <property type="project" value="TreeGrafter"/>
</dbReference>
<evidence type="ECO:0000256" key="8">
    <source>
        <dbReference type="ARBA" id="ARBA00023242"/>
    </source>
</evidence>
<dbReference type="SMART" id="SM00651">
    <property type="entry name" value="Sm"/>
    <property type="match status" value="1"/>
</dbReference>
<evidence type="ECO:0000256" key="13">
    <source>
        <dbReference type="RuleBase" id="RU365055"/>
    </source>
</evidence>
<evidence type="ECO:0000259" key="14">
    <source>
        <dbReference type="PROSITE" id="PS52002"/>
    </source>
</evidence>
<evidence type="ECO:0000256" key="11">
    <source>
        <dbReference type="ARBA" id="ARBA00063389"/>
    </source>
</evidence>
<evidence type="ECO:0000256" key="3">
    <source>
        <dbReference type="ARBA" id="ARBA00022664"/>
    </source>
</evidence>
<dbReference type="GO" id="GO:1990726">
    <property type="term" value="C:Lsm1-7-Pat1 complex"/>
    <property type="evidence" value="ECO:0007669"/>
    <property type="project" value="TreeGrafter"/>
</dbReference>
<evidence type="ECO:0000256" key="2">
    <source>
        <dbReference type="ARBA" id="ARBA00006850"/>
    </source>
</evidence>
<sequence length="92" mass="9980">MATPSPAQNPSTLLPLELIDKCIGSKLWIIMKGNKELVGTLLGFDDYVNIVLDDVVEYESTSEGKRITKLDQILLNGSHIAMLIPGGEGPEL</sequence>
<evidence type="ECO:0000313" key="17">
    <source>
        <dbReference type="Proteomes" id="UP000030665"/>
    </source>
</evidence>
<dbReference type="STRING" id="36087.A0A077ZAI7"/>
<dbReference type="InterPro" id="IPR001163">
    <property type="entry name" value="Sm_dom_euk/arc"/>
</dbReference>
<dbReference type="GO" id="GO:0000398">
    <property type="term" value="P:mRNA splicing, via spliceosome"/>
    <property type="evidence" value="ECO:0007669"/>
    <property type="project" value="TreeGrafter"/>
</dbReference>
<dbReference type="Proteomes" id="UP000030665">
    <property type="component" value="Unassembled WGS sequence"/>
</dbReference>
<dbReference type="InterPro" id="IPR010920">
    <property type="entry name" value="LSM_dom_sf"/>
</dbReference>
<evidence type="ECO:0000256" key="9">
    <source>
        <dbReference type="ARBA" id="ARBA00023274"/>
    </source>
</evidence>
<keyword evidence="6" id="KW-0007">Acetylation</keyword>
<comment type="subcellular location">
    <subcellularLocation>
        <location evidence="1 13">Nucleus</location>
    </subcellularLocation>
</comment>
<evidence type="ECO:0000256" key="12">
    <source>
        <dbReference type="ARBA" id="ARBA00067759"/>
    </source>
</evidence>
<dbReference type="Pfam" id="PF01423">
    <property type="entry name" value="LSM"/>
    <property type="match status" value="1"/>
</dbReference>
<dbReference type="InterPro" id="IPR047575">
    <property type="entry name" value="Sm"/>
</dbReference>
<evidence type="ECO:0000313" key="16">
    <source>
        <dbReference type="EMBL" id="CDW61183.1"/>
    </source>
</evidence>
<evidence type="ECO:0000256" key="6">
    <source>
        <dbReference type="ARBA" id="ARBA00022990"/>
    </source>
</evidence>
<dbReference type="OrthoDB" id="429711at2759"/>
<dbReference type="Gene3D" id="2.30.30.100">
    <property type="match status" value="1"/>
</dbReference>
<keyword evidence="9 13" id="KW-0687">Ribonucleoprotein</keyword>
<accession>A0A077ZAI7</accession>
<comment type="similarity">
    <text evidence="2 13">Belongs to the snRNP Sm proteins family.</text>
</comment>
<dbReference type="AlphaFoldDB" id="A0A077ZAI7"/>
<comment type="subunit">
    <text evidence="13">LSm subunits form a heteromer with a doughnut shape.</text>
</comment>
<protein>
    <recommendedName>
        <fullName evidence="12 13">U6 snRNA-associated Sm-like protein LSm5</fullName>
    </recommendedName>
</protein>
<comment type="function">
    <text evidence="13">Plays a role in U6 snRNP assembly and function. Binds to the 3' end of U6 snRNA.</text>
</comment>
<keyword evidence="3 13" id="KW-0507">mRNA processing</keyword>
<comment type="subunit">
    <text evidence="11">Component of the precatalytic spliceosome (spliceosome B complex). Component of the U4/U6-U5 tri-snRNP complex, a building block of the precatalytic spliceosome (spliceosome B complex). The U4/U6-U5 tri-snRNP complex is composed of the U4, U6 and U5 snRNAs and at least PRPF3, PRPF4, PRPF6, PRPF8, PRPF31, SNRNP200, TXNL4A, SNRNP40, SNRPB, SNRPD1, SNRPD2, SNRPD3, SNRPE, SNRPF, SNRPG, DDX23, CD2BP2, PPIH, SNU13, EFTUD2, SART1 and USP39, plus LSM2, LSM3, LSM4, LSM5, LSM6, LSM7 and LSM8. LSM2, LSM3, LSM4, LSM5, LSM6, LSM7 and LSM8 form a heptameric, ring-shaped subcomplex (the LSM2-8 complex) that is part of the U4/U6-U5 tri-snRNP complex and the precatalytic spliceosome.</text>
</comment>
<gene>
    <name evidence="13" type="primary">LSM5</name>
    <name evidence="15" type="ORF">TTRE_0000490801</name>
    <name evidence="16" type="ORF">TTRE_0000962001</name>
</gene>
<dbReference type="GO" id="GO:0046540">
    <property type="term" value="C:U4/U6 x U5 tri-snRNP complex"/>
    <property type="evidence" value="ECO:0007669"/>
    <property type="project" value="TreeGrafter"/>
</dbReference>
<dbReference type="PANTHER" id="PTHR20971">
    <property type="entry name" value="U6 SNRNA-ASSOCIATED PROTEIN"/>
    <property type="match status" value="1"/>
</dbReference>
<dbReference type="PROSITE" id="PS52002">
    <property type="entry name" value="SM"/>
    <property type="match status" value="1"/>
</dbReference>
<dbReference type="GO" id="GO:0003723">
    <property type="term" value="F:RNA binding"/>
    <property type="evidence" value="ECO:0007669"/>
    <property type="project" value="UniProtKB-KW"/>
</dbReference>
<dbReference type="EMBL" id="HG808095">
    <property type="protein sequence ID" value="CDW61183.1"/>
    <property type="molecule type" value="Genomic_DNA"/>
</dbReference>
<comment type="function">
    <text evidence="10">Plays a role in pre-mRNA splicing as component of the U4/U6-U5 tri-snRNP complex that is involved in spliceosome assembly, and as component of the precatalytic spliceosome (spliceosome B complex). The heptameric LSM2-8 complex binds specifically to the 3'-terminal U-tract of U6 snRNA.</text>
</comment>
<dbReference type="CDD" id="cd01732">
    <property type="entry name" value="LSm5"/>
    <property type="match status" value="1"/>
</dbReference>
<keyword evidence="17" id="KW-1185">Reference proteome</keyword>
<feature type="domain" description="Sm" evidence="14">
    <location>
        <begin position="14"/>
        <end position="89"/>
    </location>
</feature>